<comment type="caution">
    <text evidence="2">The sequence shown here is derived from an EMBL/GenBank/DDBJ whole genome shotgun (WGS) entry which is preliminary data.</text>
</comment>
<evidence type="ECO:0000313" key="3">
    <source>
        <dbReference type="Proteomes" id="UP001148838"/>
    </source>
</evidence>
<protein>
    <recommendedName>
        <fullName evidence="4">Per a allergen</fullName>
    </recommendedName>
</protein>
<dbReference type="Proteomes" id="UP001148838">
    <property type="component" value="Unassembled WGS sequence"/>
</dbReference>
<dbReference type="EMBL" id="JAJSOF020000033">
    <property type="protein sequence ID" value="KAJ4430353.1"/>
    <property type="molecule type" value="Genomic_DNA"/>
</dbReference>
<reference evidence="2 3" key="1">
    <citation type="journal article" date="2022" name="Allergy">
        <title>Genome assembly and annotation of Periplaneta americana reveal a comprehensive cockroach allergen profile.</title>
        <authorList>
            <person name="Wang L."/>
            <person name="Xiong Q."/>
            <person name="Saelim N."/>
            <person name="Wang L."/>
            <person name="Nong W."/>
            <person name="Wan A.T."/>
            <person name="Shi M."/>
            <person name="Liu X."/>
            <person name="Cao Q."/>
            <person name="Hui J.H.L."/>
            <person name="Sookrung N."/>
            <person name="Leung T.F."/>
            <person name="Tungtrongchitr A."/>
            <person name="Tsui S.K.W."/>
        </authorList>
    </citation>
    <scope>NUCLEOTIDE SEQUENCE [LARGE SCALE GENOMIC DNA]</scope>
    <source>
        <strain evidence="2">PWHHKU_190912</strain>
    </source>
</reference>
<accession>A0ABQ8S8R4</accession>
<proteinExistence type="predicted"/>
<gene>
    <name evidence="2" type="ORF">ANN_22569</name>
</gene>
<evidence type="ECO:0000256" key="1">
    <source>
        <dbReference type="SAM" id="MobiDB-lite"/>
    </source>
</evidence>
<sequence length="67" mass="7596">MAGLCEGGNEPVGSLKPFMMMQVYGDDNLGRSAAFQWYQRLSQGKDSLEDDERTGRPQTIRTERKIE</sequence>
<feature type="region of interest" description="Disordered" evidence="1">
    <location>
        <begin position="43"/>
        <end position="67"/>
    </location>
</feature>
<evidence type="ECO:0000313" key="2">
    <source>
        <dbReference type="EMBL" id="KAJ4430353.1"/>
    </source>
</evidence>
<organism evidence="2 3">
    <name type="scientific">Periplaneta americana</name>
    <name type="common">American cockroach</name>
    <name type="synonym">Blatta americana</name>
    <dbReference type="NCBI Taxonomy" id="6978"/>
    <lineage>
        <taxon>Eukaryota</taxon>
        <taxon>Metazoa</taxon>
        <taxon>Ecdysozoa</taxon>
        <taxon>Arthropoda</taxon>
        <taxon>Hexapoda</taxon>
        <taxon>Insecta</taxon>
        <taxon>Pterygota</taxon>
        <taxon>Neoptera</taxon>
        <taxon>Polyneoptera</taxon>
        <taxon>Dictyoptera</taxon>
        <taxon>Blattodea</taxon>
        <taxon>Blattoidea</taxon>
        <taxon>Blattidae</taxon>
        <taxon>Blattinae</taxon>
        <taxon>Periplaneta</taxon>
    </lineage>
</organism>
<evidence type="ECO:0008006" key="4">
    <source>
        <dbReference type="Google" id="ProtNLM"/>
    </source>
</evidence>
<name>A0ABQ8S8R4_PERAM</name>
<keyword evidence="3" id="KW-1185">Reference proteome</keyword>